<dbReference type="InterPro" id="IPR036271">
    <property type="entry name" value="Tet_transcr_reg_TetR-rel_C_sf"/>
</dbReference>
<dbReference type="EMBL" id="WBMS02000009">
    <property type="protein sequence ID" value="MWA01371.1"/>
    <property type="molecule type" value="Genomic_DNA"/>
</dbReference>
<dbReference type="Pfam" id="PF02909">
    <property type="entry name" value="TetR_C_1"/>
    <property type="match status" value="1"/>
</dbReference>
<protein>
    <recommendedName>
        <fullName evidence="5">Tetracycline repressor TetR C-terminal domain-containing protein</fullName>
    </recommendedName>
</protein>
<dbReference type="Proteomes" id="UP000462055">
    <property type="component" value="Unassembled WGS sequence"/>
</dbReference>
<comment type="caution">
    <text evidence="6">The sequence shown here is derived from an EMBL/GenBank/DDBJ whole genome shotgun (WGS) entry which is preliminary data.</text>
</comment>
<evidence type="ECO:0000256" key="4">
    <source>
        <dbReference type="SAM" id="MobiDB-lite"/>
    </source>
</evidence>
<dbReference type="Gene3D" id="1.10.357.10">
    <property type="entry name" value="Tetracycline Repressor, domain 2"/>
    <property type="match status" value="1"/>
</dbReference>
<organism evidence="6 7">
    <name type="scientific">Actinomadura physcomitrii</name>
    <dbReference type="NCBI Taxonomy" id="2650748"/>
    <lineage>
        <taxon>Bacteria</taxon>
        <taxon>Bacillati</taxon>
        <taxon>Actinomycetota</taxon>
        <taxon>Actinomycetes</taxon>
        <taxon>Streptosporangiales</taxon>
        <taxon>Thermomonosporaceae</taxon>
        <taxon>Actinomadura</taxon>
    </lineage>
</organism>
<evidence type="ECO:0000256" key="3">
    <source>
        <dbReference type="ARBA" id="ARBA00023163"/>
    </source>
</evidence>
<feature type="region of interest" description="Disordered" evidence="4">
    <location>
        <begin position="88"/>
        <end position="110"/>
    </location>
</feature>
<keyword evidence="1" id="KW-0678">Repressor</keyword>
<evidence type="ECO:0000259" key="5">
    <source>
        <dbReference type="Pfam" id="PF02909"/>
    </source>
</evidence>
<evidence type="ECO:0000256" key="1">
    <source>
        <dbReference type="ARBA" id="ARBA00022491"/>
    </source>
</evidence>
<keyword evidence="3" id="KW-0804">Transcription</keyword>
<name>A0A6I4MC69_9ACTN</name>
<dbReference type="SUPFAM" id="SSF48498">
    <property type="entry name" value="Tetracyclin repressor-like, C-terminal domain"/>
    <property type="match status" value="1"/>
</dbReference>
<dbReference type="InterPro" id="IPR004111">
    <property type="entry name" value="Repressor_TetR_C"/>
</dbReference>
<dbReference type="PRINTS" id="PR00400">
    <property type="entry name" value="TETREPRESSOR"/>
</dbReference>
<accession>A0A6I4MC69</accession>
<dbReference type="GO" id="GO:0045892">
    <property type="term" value="P:negative regulation of DNA-templated transcription"/>
    <property type="evidence" value="ECO:0007669"/>
    <property type="project" value="InterPro"/>
</dbReference>
<dbReference type="GO" id="GO:0046677">
    <property type="term" value="P:response to antibiotic"/>
    <property type="evidence" value="ECO:0007669"/>
    <property type="project" value="InterPro"/>
</dbReference>
<gene>
    <name evidence="6" type="ORF">F8568_013450</name>
</gene>
<keyword evidence="2" id="KW-0805">Transcription regulation</keyword>
<reference evidence="6" key="1">
    <citation type="submission" date="2019-12" db="EMBL/GenBank/DDBJ databases">
        <title>Actinomadura physcomitrii sp. nov., a novel actinomycete isolated from moss [Physcomitrium sphaericum (Ludw) Fuernr].</title>
        <authorList>
            <person name="Zhuang X."/>
        </authorList>
    </citation>
    <scope>NUCLEOTIDE SEQUENCE [LARGE SCALE GENOMIC DNA]</scope>
    <source>
        <strain evidence="6">LD22</strain>
    </source>
</reference>
<dbReference type="InterPro" id="IPR003012">
    <property type="entry name" value="Tet_transcr_reg_TetR"/>
</dbReference>
<evidence type="ECO:0000313" key="7">
    <source>
        <dbReference type="Proteomes" id="UP000462055"/>
    </source>
</evidence>
<feature type="domain" description="Tetracycline repressor TetR C-terminal" evidence="5">
    <location>
        <begin position="2"/>
        <end position="85"/>
    </location>
</feature>
<evidence type="ECO:0000256" key="2">
    <source>
        <dbReference type="ARBA" id="ARBA00023015"/>
    </source>
</evidence>
<proteinExistence type="predicted"/>
<sequence length="110" mass="11219">MLRVLCDAGFTPGEALLNLLVATDYVGGAVLEEQAGRDRDDDGLERLEGAPSASGLLGRAVAEVPGSDEAFEYGLGLLIDGMRARLAARGTATGPRPSPSTGRPAPADPA</sequence>
<evidence type="ECO:0000313" key="6">
    <source>
        <dbReference type="EMBL" id="MWA01371.1"/>
    </source>
</evidence>
<dbReference type="AlphaFoldDB" id="A0A6I4MC69"/>
<keyword evidence="7" id="KW-1185">Reference proteome</keyword>